<dbReference type="EMBL" id="CM047946">
    <property type="protein sequence ID" value="KAI9897617.1"/>
    <property type="molecule type" value="Genomic_DNA"/>
</dbReference>
<accession>A0ACC0UWM2</accession>
<protein>
    <submittedName>
        <fullName evidence="1">Uncharacterized protein</fullName>
    </submittedName>
</protein>
<proteinExistence type="predicted"/>
<keyword evidence="2" id="KW-1185">Reference proteome</keyword>
<gene>
    <name evidence="1" type="ORF">N3K66_007473</name>
</gene>
<dbReference type="Proteomes" id="UP001163324">
    <property type="component" value="Chromosome 7"/>
</dbReference>
<evidence type="ECO:0000313" key="2">
    <source>
        <dbReference type="Proteomes" id="UP001163324"/>
    </source>
</evidence>
<name>A0ACC0UWM2_9HYPO</name>
<reference evidence="1" key="1">
    <citation type="submission" date="2022-10" db="EMBL/GenBank/DDBJ databases">
        <title>Complete Genome of Trichothecium roseum strain YXFP-22015, a Plant Pathogen Isolated from Citrus.</title>
        <authorList>
            <person name="Wang Y."/>
            <person name="Zhu L."/>
        </authorList>
    </citation>
    <scope>NUCLEOTIDE SEQUENCE</scope>
    <source>
        <strain evidence="1">YXFP-22015</strain>
    </source>
</reference>
<organism evidence="1 2">
    <name type="scientific">Trichothecium roseum</name>
    <dbReference type="NCBI Taxonomy" id="47278"/>
    <lineage>
        <taxon>Eukaryota</taxon>
        <taxon>Fungi</taxon>
        <taxon>Dikarya</taxon>
        <taxon>Ascomycota</taxon>
        <taxon>Pezizomycotina</taxon>
        <taxon>Sordariomycetes</taxon>
        <taxon>Hypocreomycetidae</taxon>
        <taxon>Hypocreales</taxon>
        <taxon>Hypocreales incertae sedis</taxon>
        <taxon>Trichothecium</taxon>
    </lineage>
</organism>
<sequence length="102" mass="11942">MSTFLARARRRRTRFRRIRFITKLTTHRRITTTTNNNNNSSSSNSNSNNNYHHLLNINNNINNINLRHISTNNTILISCRRRPLRNTISSSKPRLTTTTGHL</sequence>
<comment type="caution">
    <text evidence="1">The sequence shown here is derived from an EMBL/GenBank/DDBJ whole genome shotgun (WGS) entry which is preliminary data.</text>
</comment>
<evidence type="ECO:0000313" key="1">
    <source>
        <dbReference type="EMBL" id="KAI9897617.1"/>
    </source>
</evidence>